<dbReference type="InterPro" id="IPR050312">
    <property type="entry name" value="IolE/XylAMocC-like"/>
</dbReference>
<dbReference type="RefSeq" id="WP_113029253.1">
    <property type="nucleotide sequence ID" value="NZ_QMFB01000001.1"/>
</dbReference>
<protein>
    <submittedName>
        <fullName evidence="2">Sugar phosphate isomerase/epimerase</fullName>
    </submittedName>
</protein>
<dbReference type="GO" id="GO:0016853">
    <property type="term" value="F:isomerase activity"/>
    <property type="evidence" value="ECO:0007669"/>
    <property type="project" value="UniProtKB-KW"/>
</dbReference>
<dbReference type="SUPFAM" id="SSF51658">
    <property type="entry name" value="Xylose isomerase-like"/>
    <property type="match status" value="1"/>
</dbReference>
<keyword evidence="2" id="KW-0413">Isomerase</keyword>
<dbReference type="Gene3D" id="3.20.20.150">
    <property type="entry name" value="Divalent-metal-dependent TIM barrel enzymes"/>
    <property type="match status" value="1"/>
</dbReference>
<dbReference type="InterPro" id="IPR036237">
    <property type="entry name" value="Xyl_isomerase-like_sf"/>
</dbReference>
<dbReference type="Proteomes" id="UP000250369">
    <property type="component" value="Unassembled WGS sequence"/>
</dbReference>
<name>A0A329MXS1_9BACL</name>
<feature type="domain" description="Xylose isomerase-like TIM barrel" evidence="1">
    <location>
        <begin position="25"/>
        <end position="264"/>
    </location>
</feature>
<evidence type="ECO:0000313" key="3">
    <source>
        <dbReference type="Proteomes" id="UP000250369"/>
    </source>
</evidence>
<dbReference type="Pfam" id="PF01261">
    <property type="entry name" value="AP_endonuc_2"/>
    <property type="match status" value="1"/>
</dbReference>
<accession>A0A329MXS1</accession>
<proteinExistence type="predicted"/>
<dbReference type="PANTHER" id="PTHR12110">
    <property type="entry name" value="HYDROXYPYRUVATE ISOMERASE"/>
    <property type="match status" value="1"/>
</dbReference>
<reference evidence="2 3" key="1">
    <citation type="journal article" date="2009" name="Int. J. Syst. Evol. Microbiol.">
        <title>Paenibacillus contaminans sp. nov., isolated from a contaminated laboratory plate.</title>
        <authorList>
            <person name="Chou J.H."/>
            <person name="Lee J.H."/>
            <person name="Lin M.C."/>
            <person name="Chang P.S."/>
            <person name="Arun A.B."/>
            <person name="Young C.C."/>
            <person name="Chen W.M."/>
        </authorList>
    </citation>
    <scope>NUCLEOTIDE SEQUENCE [LARGE SCALE GENOMIC DNA]</scope>
    <source>
        <strain evidence="2 3">CKOBP-6</strain>
    </source>
</reference>
<dbReference type="InterPro" id="IPR013022">
    <property type="entry name" value="Xyl_isomerase-like_TIM-brl"/>
</dbReference>
<comment type="caution">
    <text evidence="2">The sequence shown here is derived from an EMBL/GenBank/DDBJ whole genome shotgun (WGS) entry which is preliminary data.</text>
</comment>
<dbReference type="AlphaFoldDB" id="A0A329MXS1"/>
<sequence>MKLGISSYSLSRAIAAQEMTILDVIEWVKKIGGEHIEIVPSGFDLNQQPELVPAIRRKAEQVGIDISNYTVRANFVCEDVAGIKEEIERVKREVDIANALGVKLMRHDVASRPLEQCSIVHFLKDLPILAEACREVADYASEFGITTSVENHGYYMQASERVESLIDAVGRSNFKTTLDIGNFMCVDENPIRGVSNNIGLASMVHLKDFYLRSKHRNPGQGWFGTAGGDYLRGAIVGQGDIDIREVLRIIKASGYDGYISIEFEGLEDCRIGTEYGFQNAKRIWDEV</sequence>
<evidence type="ECO:0000313" key="2">
    <source>
        <dbReference type="EMBL" id="RAV23143.1"/>
    </source>
</evidence>
<dbReference type="EMBL" id="QMFB01000001">
    <property type="protein sequence ID" value="RAV23143.1"/>
    <property type="molecule type" value="Genomic_DNA"/>
</dbReference>
<dbReference type="PANTHER" id="PTHR12110:SF53">
    <property type="entry name" value="BLR5974 PROTEIN"/>
    <property type="match status" value="1"/>
</dbReference>
<organism evidence="2 3">
    <name type="scientific">Paenibacillus contaminans</name>
    <dbReference type="NCBI Taxonomy" id="450362"/>
    <lineage>
        <taxon>Bacteria</taxon>
        <taxon>Bacillati</taxon>
        <taxon>Bacillota</taxon>
        <taxon>Bacilli</taxon>
        <taxon>Bacillales</taxon>
        <taxon>Paenibacillaceae</taxon>
        <taxon>Paenibacillus</taxon>
    </lineage>
</organism>
<gene>
    <name evidence="2" type="ORF">DQG23_02810</name>
</gene>
<dbReference type="OrthoDB" id="256906at2"/>
<keyword evidence="3" id="KW-1185">Reference proteome</keyword>
<evidence type="ECO:0000259" key="1">
    <source>
        <dbReference type="Pfam" id="PF01261"/>
    </source>
</evidence>